<dbReference type="Proteomes" id="UP000320851">
    <property type="component" value="Chromosome"/>
</dbReference>
<feature type="binding site" evidence="5">
    <location>
        <position position="91"/>
    </location>
    <ligand>
        <name>Zn(2+)</name>
        <dbReference type="ChEBI" id="CHEBI:29105"/>
    </ligand>
</feature>
<dbReference type="EMBL" id="CP024948">
    <property type="protein sequence ID" value="QDY60869.1"/>
    <property type="molecule type" value="Genomic_DNA"/>
</dbReference>
<dbReference type="AlphaFoldDB" id="A0A024C058"/>
<reference evidence="6 31" key="1">
    <citation type="submission" date="2014-04" db="EMBL/GenBank/DDBJ databases">
        <title>Detecting global and local adaptation in a worldwide sample of Helicobacter pylori genomes.</title>
        <authorList>
            <person name="Montano V."/>
            <person name="Didelot X."/>
            <person name="Foll M."/>
            <person name="Linz B."/>
            <person name="Reinhardt R."/>
            <person name="Suerbaum S."/>
            <person name="Moodley Y."/>
            <person name="Jensen J.D."/>
        </authorList>
    </citation>
    <scope>NUCLEOTIDE SEQUENCE [LARGE SCALE GENOMIC DNA]</scope>
    <source>
        <strain evidence="6">AusabrJ05</strain>
        <strain evidence="31">ausabrJ05</strain>
    </source>
</reference>
<dbReference type="InterPro" id="IPR000688">
    <property type="entry name" value="HypA/HybF"/>
</dbReference>
<reference evidence="23 43" key="14">
    <citation type="submission" date="2018-11" db="EMBL/GenBank/DDBJ databases">
        <authorList>
            <person name="Gutierrez A.J."/>
            <person name="Bravo M."/>
        </authorList>
    </citation>
    <scope>NUCLEOTIDE SEQUENCE [LARGE SCALE GENOMIC DNA]</scope>
    <source>
        <strain evidence="23">1057</strain>
        <strain evidence="24 43">22388</strain>
    </source>
</reference>
<reference evidence="38 39" key="7">
    <citation type="submission" date="2018-01" db="EMBL/GenBank/DDBJ databases">
        <title>Helicobacter pylori genome-wide association study shows promise for predicting gastric cancer risk.</title>
        <authorList>
            <person name="Berthenet E."/>
            <person name="Yahara K."/>
            <person name="Thorell K."/>
            <person name="Pascoe B."/>
            <person name="Meric G."/>
            <person name="Mikhail J.M."/>
            <person name="Engstrand L."/>
            <person name="Enroth H."/>
            <person name="Burette A."/>
            <person name="Megraud F."/>
            <person name="Atherton J."/>
            <person name="Smith S."/>
            <person name="Wilkinson T.S."/>
            <person name="Hitchings M.D."/>
            <person name="Falush D."/>
            <person name="Sheppard S.K."/>
        </authorList>
    </citation>
    <scope>NUCLEOTIDE SEQUENCE [LARGE SCALE GENOMIC DNA]</scope>
    <source>
        <strain evidence="18 38">462</strain>
        <strain evidence="19 39">GIL237</strain>
    </source>
</reference>
<dbReference type="EMBL" id="RPFP01000029">
    <property type="protein sequence ID" value="RPF68822.1"/>
    <property type="molecule type" value="Genomic_DNA"/>
</dbReference>
<dbReference type="Pfam" id="PF01155">
    <property type="entry name" value="HypA"/>
    <property type="match status" value="1"/>
</dbReference>
<dbReference type="Proteomes" id="UP000318399">
    <property type="component" value="Unassembled WGS sequence"/>
</dbReference>
<dbReference type="EMBL" id="QELB01000065">
    <property type="protein sequence ID" value="RKU95267.1"/>
    <property type="molecule type" value="Genomic_DNA"/>
</dbReference>
<gene>
    <name evidence="5 28" type="primary">hypA</name>
    <name evidence="6" type="ORF">AA973_02330</name>
    <name evidence="12" type="ORF">B0X41_02730</name>
    <name evidence="13" type="ORF">B0X69_08385</name>
    <name evidence="15" type="ORF">BB406_01605</name>
    <name evidence="16" type="ORF">BB413_01290</name>
    <name evidence="14" type="ORF">BB451_06185</name>
    <name evidence="17" type="ORF">BB468_04075</name>
    <name evidence="11" type="ORF">BIZ48_03500</name>
    <name evidence="7" type="ORF">C2842_04435</name>
    <name evidence="19" type="ORF">C2R72_00435</name>
    <name evidence="18" type="ORF">C2R92_07665</name>
    <name evidence="20" type="ORF">CV728_04960</name>
    <name evidence="21" type="ORF">DB721_03770</name>
    <name evidence="22" type="ORF">DD776_04680</name>
    <name evidence="27" type="ORF">EC518_01250</name>
    <name evidence="26" type="ORF">EC547_00940</name>
    <name evidence="28" type="ORF">EC574_02355</name>
    <name evidence="25" type="ORF">ECC12_02210</name>
    <name evidence="30" type="ORF">EGM89_07150</name>
    <name evidence="24" type="ORF">EGV97_06095</name>
    <name evidence="23" type="ORF">EGW01_06020</name>
    <name evidence="10" type="ORF">F7209_00760</name>
    <name evidence="8" type="ORF">HPATCC43504_01061</name>
    <name evidence="29" type="ORF">NCTC13094_01086</name>
    <name evidence="9" type="ORF">RGC63_02475</name>
</gene>
<dbReference type="Proteomes" id="UP000272192">
    <property type="component" value="Unassembled WGS sequence"/>
</dbReference>
<reference evidence="7 37" key="8">
    <citation type="submission" date="2018-01" db="EMBL/GenBank/DDBJ databases">
        <authorList>
            <person name="Morgan R.D."/>
        </authorList>
    </citation>
    <scope>NUCLEOTIDE SEQUENCE [LARGE SCALE GENOMIC DNA]</scope>
    <source>
        <strain evidence="7 37">26695-dRdM2</strain>
    </source>
</reference>
<protein>
    <recommendedName>
        <fullName evidence="5">Hydrogenase maturation factor HypA</fullName>
    </recommendedName>
</protein>
<reference evidence="10" key="16">
    <citation type="submission" date="2019-09" db="EMBL/GenBank/DDBJ databases">
        <authorList>
            <person name="Saranathan R."/>
            <person name="Levi M.H."/>
            <person name="Wattam A.R."/>
            <person name="Malek A."/>
            <person name="Behin D.S."/>
            <person name="Pan D.H."/>
            <person name="Jacobs W.R."/>
            <person name="Szymczak W.A."/>
        </authorList>
    </citation>
    <scope>NUCLEOTIDE SEQUENCE</scope>
    <source>
        <strain evidence="10">MHP34</strain>
    </source>
</reference>
<reference evidence="33 34" key="6">
    <citation type="journal article" date="2017" name="Gut Pathog.">
        <title>Phylogenomics of Colombian Helicobacter pylori isolates.</title>
        <authorList>
            <person name="Gutierrez-Escobar A.J."/>
            <person name="Trujillo E."/>
            <person name="Acevedo O."/>
            <person name="Bravo M.M."/>
        </authorList>
    </citation>
    <scope>NUCLEOTIDE SEQUENCE [LARGE SCALE GENOMIC DNA]</scope>
    <source>
        <strain evidence="17 34">2021</strain>
        <strain evidence="16 33">22346</strain>
        <strain evidence="15 36">22366</strain>
        <strain evidence="14 35">3076</strain>
    </source>
</reference>
<evidence type="ECO:0000313" key="33">
    <source>
        <dbReference type="Proteomes" id="UP000220275"/>
    </source>
</evidence>
<dbReference type="SMR" id="A0A024C058"/>
<evidence type="ECO:0000313" key="17">
    <source>
        <dbReference type="EMBL" id="PDX38135.1"/>
    </source>
</evidence>
<dbReference type="Proteomes" id="UP000220469">
    <property type="component" value="Unassembled WGS sequence"/>
</dbReference>
<dbReference type="EMBL" id="JAXMRN010000006">
    <property type="protein sequence ID" value="MDZ7550576.1"/>
    <property type="molecule type" value="Genomic_DNA"/>
</dbReference>
<evidence type="ECO:0000313" key="41">
    <source>
        <dbReference type="Proteomes" id="UP000272192"/>
    </source>
</evidence>
<dbReference type="GO" id="GO:0016151">
    <property type="term" value="F:nickel cation binding"/>
    <property type="evidence" value="ECO:0007669"/>
    <property type="project" value="UniProtKB-UniRule"/>
</dbReference>
<evidence type="ECO:0000313" key="6">
    <source>
        <dbReference type="EMBL" id="ANH46711.1"/>
    </source>
</evidence>
<dbReference type="PATRIC" id="fig|1111674.3.peg.1467"/>
<dbReference type="HAMAP" id="MF_00213">
    <property type="entry name" value="HypA_HybF"/>
    <property type="match status" value="1"/>
</dbReference>
<reference evidence="30 50" key="13">
    <citation type="submission" date="2018-11" db="EMBL/GenBank/DDBJ databases">
        <title>The project aimed at sequencing of H. pylori N6 laboratory stock and two of its isogenic mutants deficient in activity of a serine protease HtrA in order to find the possible suppressor mutations.</title>
        <authorList>
            <person name="Strapagiel D."/>
            <person name="Lach J."/>
            <person name="Zarzecka U."/>
            <person name="Backert S."/>
            <person name="Pawlik A."/>
        </authorList>
    </citation>
    <scope>NUCLEOTIDE SEQUENCE [LARGE SCALE GENOMIC DNA]</scope>
    <source>
        <strain evidence="30 50">N6</strain>
    </source>
</reference>
<reference evidence="29 40" key="11">
    <citation type="submission" date="2018-06" db="EMBL/GenBank/DDBJ databases">
        <authorList>
            <consortium name="Pathogen Informatics"/>
            <person name="Doyle S."/>
        </authorList>
    </citation>
    <scope>NUCLEOTIDE SEQUENCE [LARGE SCALE GENOMIC DNA]</scope>
    <source>
        <strain evidence="29 40">NCTC13094</strain>
    </source>
</reference>
<evidence type="ECO:0000313" key="46">
    <source>
        <dbReference type="Proteomes" id="UP000288766"/>
    </source>
</evidence>
<evidence type="ECO:0000313" key="43">
    <source>
        <dbReference type="Proteomes" id="UP000276972"/>
    </source>
</evidence>
<reference evidence="45 46" key="12">
    <citation type="submission" date="2018-10" db="EMBL/GenBank/DDBJ databases">
        <title>Genetic determinants and prediction of antibiotic resistance phenotypes in Helicobacter pylori.</title>
        <authorList>
            <person name="Wagner K."/>
        </authorList>
    </citation>
    <scope>NUCLEOTIDE SEQUENCE [LARGE SCALE GENOMIC DNA]</scope>
    <source>
        <strain evidence="28 45">ZH117</strain>
        <strain evidence="25 46">ZH15</strain>
        <strain evidence="27 47">ZH70</strain>
        <strain evidence="26 48">ZH97</strain>
    </source>
</reference>
<evidence type="ECO:0000313" key="23">
    <source>
        <dbReference type="EMBL" id="RPF67647.1"/>
    </source>
</evidence>
<dbReference type="PROSITE" id="PS01249">
    <property type="entry name" value="HYPA"/>
    <property type="match status" value="1"/>
</dbReference>
<evidence type="ECO:0000313" key="32">
    <source>
        <dbReference type="Proteomes" id="UP000186621"/>
    </source>
</evidence>
<evidence type="ECO:0000313" key="39">
    <source>
        <dbReference type="Proteomes" id="UP000244700"/>
    </source>
</evidence>
<reference evidence="20 53" key="15">
    <citation type="journal article" date="2019" name="Sci. Rep.">
        <title>Evolutionary mechanism leading to the multi-cagA genotype in Helicobacter pylori.</title>
        <authorList>
            <person name="Su H."/>
            <person name="Tissera K."/>
            <person name="Jang S."/>
            <person name="Choi Y.H."/>
            <person name="Kim A."/>
            <person name="Cho Y.J."/>
            <person name="Li M."/>
            <person name="Gunawardhana N."/>
            <person name="Merrell D.S."/>
            <person name="Ge L."/>
            <person name="Cha J.H."/>
        </authorList>
    </citation>
    <scope>NUCLEOTIDE SEQUENCE [LARGE SCALE GENOMIC DNA]</scope>
    <source>
        <strain evidence="20 53">B140</strain>
    </source>
</reference>
<reference evidence="23 42" key="5">
    <citation type="journal article" date="2017" name="Gut Pathog.">
        <title>Mycobacterium avium subsp. paratuberculosis and associated risk factors for inflammatory bowel disease in Iranian patients.</title>
        <authorList>
            <person name="Zamani S."/>
            <person name="Zali M.R."/>
            <person name="Aghdaei H.A."/>
            <person name="Sechi L.A."/>
            <person name="Niegowska M."/>
            <person name="Caggiu E."/>
            <person name="Keshavarz R."/>
            <person name="Mosavari N."/>
            <person name="Feizabadi M.M."/>
        </authorList>
    </citation>
    <scope>NUCLEOTIDE SEQUENCE [LARGE SCALE GENOMIC DNA]</scope>
    <source>
        <strain evidence="23 42">1057</strain>
    </source>
</reference>
<dbReference type="EMBL" id="RJIC01000002">
    <property type="protein sequence ID" value="RVZ65132.1"/>
    <property type="molecule type" value="Genomic_DNA"/>
</dbReference>
<comment type="function">
    <text evidence="5">Involved in the maturation of [NiFe] hydrogenases. Required for nickel insertion into the metal center of the hydrogenase.</text>
</comment>
<dbReference type="EMBL" id="RJGP01000022">
    <property type="protein sequence ID" value="RVZ43440.1"/>
    <property type="molecule type" value="Genomic_DNA"/>
</dbReference>
<reference evidence="10 54" key="17">
    <citation type="journal article" date="2020" name="J. Clin. Microbiol.">
        <title>Helicobacter pylori infections in the Bronx, New York: Surveying Antibiotic Susceptibility and Strain Lineage by Whole-genome Sequencing.</title>
        <authorList>
            <person name="Saranathan R."/>
            <person name="Levi M.H."/>
            <person name="Wattam A.R."/>
            <person name="Malek A."/>
            <person name="Asare E."/>
            <person name="Behin D.S."/>
            <person name="Pan D.H."/>
            <person name="Jacobs W.R."/>
            <person name="Szymczak W.A."/>
        </authorList>
    </citation>
    <scope>NUCLEOTIDE SEQUENCE [LARGE SCALE GENOMIC DNA]</scope>
    <source>
        <strain evidence="10 54">MHP34</strain>
    </source>
</reference>
<evidence type="ECO:0000313" key="22">
    <source>
        <dbReference type="EMBL" id="RKV59389.1"/>
    </source>
</evidence>
<evidence type="ECO:0000313" key="53">
    <source>
        <dbReference type="Proteomes" id="UP000320851"/>
    </source>
</evidence>
<evidence type="ECO:0000313" key="7">
    <source>
        <dbReference type="EMBL" id="AUV79533.1"/>
    </source>
</evidence>
<evidence type="ECO:0000313" key="38">
    <source>
        <dbReference type="Proteomes" id="UP000244660"/>
    </source>
</evidence>
<dbReference type="PANTHER" id="PTHR34535">
    <property type="entry name" value="HYDROGENASE MATURATION FACTOR HYPA"/>
    <property type="match status" value="1"/>
</dbReference>
<dbReference type="EMBL" id="RJEO01000004">
    <property type="protein sequence ID" value="RVY29706.1"/>
    <property type="molecule type" value="Genomic_DNA"/>
</dbReference>
<dbReference type="Proteomes" id="UP000244660">
    <property type="component" value="Unassembled WGS sequence"/>
</dbReference>
<dbReference type="GO" id="GO:0008270">
    <property type="term" value="F:zinc ion binding"/>
    <property type="evidence" value="ECO:0007669"/>
    <property type="project" value="UniProtKB-UniRule"/>
</dbReference>
<evidence type="ECO:0000313" key="51">
    <source>
        <dbReference type="Proteomes" id="UP000318399"/>
    </source>
</evidence>
<evidence type="ECO:0000313" key="35">
    <source>
        <dbReference type="Proteomes" id="UP000220469"/>
    </source>
</evidence>
<evidence type="ECO:0000313" key="11">
    <source>
        <dbReference type="EMBL" id="OLR46709.1"/>
    </source>
</evidence>
<feature type="binding site" evidence="5">
    <location>
        <position position="77"/>
    </location>
    <ligand>
        <name>Zn(2+)</name>
        <dbReference type="ChEBI" id="CHEBI:29105"/>
    </ligand>
</feature>
<evidence type="ECO:0000313" key="34">
    <source>
        <dbReference type="Proteomes" id="UP000220405"/>
    </source>
</evidence>
<dbReference type="EMBL" id="MUOR01000024">
    <property type="protein sequence ID" value="OOP96233.1"/>
    <property type="molecule type" value="Genomic_DNA"/>
</dbReference>
<evidence type="ECO:0000256" key="3">
    <source>
        <dbReference type="ARBA" id="ARBA00022723"/>
    </source>
</evidence>
<evidence type="ECO:0000313" key="26">
    <source>
        <dbReference type="EMBL" id="RVZ36297.1"/>
    </source>
</evidence>
<accession>A0A024C058</accession>
<dbReference type="EMBL" id="MBGM01000006">
    <property type="protein sequence ID" value="PDW29730.1"/>
    <property type="molecule type" value="Genomic_DNA"/>
</dbReference>
<dbReference type="EMBL" id="QBQB01000199">
    <property type="protein sequence ID" value="PUD37671.1"/>
    <property type="molecule type" value="Genomic_DNA"/>
</dbReference>
<dbReference type="Proteomes" id="UP000289281">
    <property type="component" value="Chromosome"/>
</dbReference>
<evidence type="ECO:0000313" key="24">
    <source>
        <dbReference type="EMBL" id="RPF68822.1"/>
    </source>
</evidence>
<feature type="binding site" evidence="5">
    <location>
        <position position="94"/>
    </location>
    <ligand>
        <name>Zn(2+)</name>
        <dbReference type="ChEBI" id="CHEBI:29105"/>
    </ligand>
</feature>
<dbReference type="EMBL" id="AP017632">
    <property type="protein sequence ID" value="BBI22996.1"/>
    <property type="molecule type" value="Genomic_DNA"/>
</dbReference>
<dbReference type="PANTHER" id="PTHR34535:SF3">
    <property type="entry name" value="HYDROGENASE MATURATION FACTOR HYPA"/>
    <property type="match status" value="1"/>
</dbReference>
<evidence type="ECO:0000313" key="12">
    <source>
        <dbReference type="EMBL" id="OOP96233.1"/>
    </source>
</evidence>
<dbReference type="EMBL" id="MJMX01000022">
    <property type="protein sequence ID" value="OLR46709.1"/>
    <property type="molecule type" value="Genomic_DNA"/>
</dbReference>
<evidence type="ECO:0000256" key="5">
    <source>
        <dbReference type="HAMAP-Rule" id="MF_00213"/>
    </source>
</evidence>
<dbReference type="NCBIfam" id="NF001839">
    <property type="entry name" value="PRK00564.1"/>
    <property type="match status" value="1"/>
</dbReference>
<dbReference type="EMBL" id="MBIN01000002">
    <property type="protein sequence ID" value="PDX09646.1"/>
    <property type="molecule type" value="Genomic_DNA"/>
</dbReference>
<dbReference type="EMBL" id="CP011485">
    <property type="protein sequence ID" value="ANH46711.1"/>
    <property type="molecule type" value="Genomic_DNA"/>
</dbReference>
<evidence type="ECO:0000256" key="2">
    <source>
        <dbReference type="ARBA" id="ARBA00022596"/>
    </source>
</evidence>
<feature type="binding site" evidence="5">
    <location>
        <position position="2"/>
    </location>
    <ligand>
        <name>Ni(2+)</name>
        <dbReference type="ChEBI" id="CHEBI:49786"/>
    </ligand>
</feature>
<evidence type="ECO:0000313" key="36">
    <source>
        <dbReference type="Proteomes" id="UP000220501"/>
    </source>
</evidence>
<reference evidence="11 32" key="3">
    <citation type="submission" date="2016-09" db="EMBL/GenBank/DDBJ databases">
        <authorList>
            <person name="Capua I."/>
            <person name="De Benedictis P."/>
            <person name="Joannis T."/>
            <person name="Lombin L.H."/>
            <person name="Cattoli G."/>
        </authorList>
    </citation>
    <scope>NUCLEOTIDE SEQUENCE [LARGE SCALE GENOMIC DNA]</scope>
    <source>
        <strain evidence="11 32">132A</strain>
    </source>
</reference>
<dbReference type="Proteomes" id="UP000220405">
    <property type="component" value="Unassembled WGS sequence"/>
</dbReference>
<evidence type="ECO:0000313" key="14">
    <source>
        <dbReference type="EMBL" id="PDW29730.1"/>
    </source>
</evidence>
<dbReference type="EMBL" id="UGJP01000002">
    <property type="protein sequence ID" value="STR27214.1"/>
    <property type="molecule type" value="Genomic_DNA"/>
</dbReference>
<evidence type="ECO:0000313" key="18">
    <source>
        <dbReference type="EMBL" id="PUD37671.1"/>
    </source>
</evidence>
<dbReference type="PIRSF" id="PIRSF004761">
    <property type="entry name" value="Hydrgn_mat_HypA"/>
    <property type="match status" value="1"/>
</dbReference>
<evidence type="ECO:0000313" key="21">
    <source>
        <dbReference type="EMBL" id="RKU95267.1"/>
    </source>
</evidence>
<dbReference type="Proteomes" id="UP000186621">
    <property type="component" value="Unassembled WGS sequence"/>
</dbReference>
<dbReference type="EMBL" id="VAPN01000008">
    <property type="protein sequence ID" value="TLR80756.1"/>
    <property type="molecule type" value="Genomic_DNA"/>
</dbReference>
<evidence type="ECO:0000313" key="25">
    <source>
        <dbReference type="EMBL" id="RVY29706.1"/>
    </source>
</evidence>
<evidence type="ECO:0000313" key="27">
    <source>
        <dbReference type="EMBL" id="RVZ43440.1"/>
    </source>
</evidence>
<keyword evidence="4 5" id="KW-0862">Zinc</keyword>
<dbReference type="RefSeq" id="WP_000545280.1">
    <property type="nucleotide sequence ID" value="NZ_AP017632.1"/>
</dbReference>
<reference evidence="51 52" key="4">
    <citation type="journal article" date="2017" name="Front. Cell. Infect. Microbiol.">
        <title>Whole Genome Sequence and Phylogenetic Analysis Show Helicobacter pylori Strains from Latin America Have Followed a Unique Evolution Pathway.</title>
        <authorList>
            <person name="Munoz-Ramirez Z.Y."/>
            <person name="Mendez-Tenorio A."/>
            <person name="Kato I."/>
            <person name="Bravo M.M."/>
            <person name="Rizzato C."/>
            <person name="Thorell K."/>
            <person name="Torres R.C."/>
            <person name="Aviles-Jimenez F."/>
            <person name="Camorlinga M."/>
            <person name="Canzian F."/>
            <person name="Torres J."/>
        </authorList>
    </citation>
    <scope>NUCLEOTIDE SEQUENCE [LARGE SCALE GENOMIC DNA]</scope>
    <source>
        <strain evidence="12 51">CC26084</strain>
        <strain evidence="13 52">CM22347</strain>
    </source>
</reference>
<evidence type="ECO:0000313" key="47">
    <source>
        <dbReference type="Proteomes" id="UP000289022"/>
    </source>
</evidence>
<evidence type="ECO:0000313" key="20">
    <source>
        <dbReference type="EMBL" id="QDY60869.1"/>
    </source>
</evidence>
<evidence type="ECO:0000313" key="37">
    <source>
        <dbReference type="Proteomes" id="UP000236568"/>
    </source>
</evidence>
<dbReference type="Proteomes" id="UP000289024">
    <property type="component" value="Unassembled WGS sequence"/>
</dbReference>
<dbReference type="EMBL" id="MUPM01000264">
    <property type="protein sequence ID" value="OOQ30115.1"/>
    <property type="molecule type" value="Genomic_DNA"/>
</dbReference>
<reference evidence="7 37" key="9">
    <citation type="submission" date="2018-02" db="EMBL/GenBank/DDBJ databases">
        <title>N4-cytosine DNA methylation regulates transcription and pathogenesis in Helicobacter pylori.</title>
        <authorList>
            <person name="Kumar S."/>
            <person name="Karmakar B.C."/>
            <person name="Nagarajan D."/>
            <person name="Mukhopadhyay A.K."/>
            <person name="Rao D.N."/>
        </authorList>
    </citation>
    <scope>NUCLEOTIDE SEQUENCE [LARGE SCALE GENOMIC DNA]</scope>
    <source>
        <strain evidence="7 37">26695-dRdM2</strain>
    </source>
</reference>
<dbReference type="Proteomes" id="UP001294612">
    <property type="component" value="Unassembled WGS sequence"/>
</dbReference>
<dbReference type="Proteomes" id="UP000078049">
    <property type="component" value="Chromosome"/>
</dbReference>
<keyword evidence="3 5" id="KW-0479">Metal-binding</keyword>
<dbReference type="Proteomes" id="UP000254195">
    <property type="component" value="Unassembled WGS sequence"/>
</dbReference>
<dbReference type="Proteomes" id="UP000319468">
    <property type="component" value="Unassembled WGS sequence"/>
</dbReference>
<reference evidence="8 49" key="2">
    <citation type="submission" date="2016-08" db="EMBL/GenBank/DDBJ databases">
        <title>Whole genome shotgun sequence of Helicobacter pylori strain ATCC43504.</title>
        <authorList>
            <person name="Mimuro H."/>
            <person name="Ogura Y."/>
            <person name="Katsura K."/>
            <person name="Hayashi T."/>
        </authorList>
    </citation>
    <scope>NUCLEOTIDE SEQUENCE [LARGE SCALE GENOMIC DNA]</scope>
    <source>
        <strain evidence="49">ATCC 43504</strain>
        <strain evidence="8">ATCC43504</strain>
    </source>
</reference>
<dbReference type="NCBIfam" id="TIGR00100">
    <property type="entry name" value="hypA"/>
    <property type="match status" value="1"/>
</dbReference>
<evidence type="ECO:0000313" key="10">
    <source>
        <dbReference type="EMBL" id="MUU40330.1"/>
    </source>
</evidence>
<keyword evidence="2 5" id="KW-0533">Nickel</keyword>
<dbReference type="GO" id="GO:0051604">
    <property type="term" value="P:protein maturation"/>
    <property type="evidence" value="ECO:0007669"/>
    <property type="project" value="InterPro"/>
</dbReference>
<dbReference type="EMBL" id="QBQT01000024">
    <property type="protein sequence ID" value="PUD82912.1"/>
    <property type="molecule type" value="Genomic_DNA"/>
</dbReference>
<proteinExistence type="inferred from homology"/>
<dbReference type="Proteomes" id="UP000289022">
    <property type="component" value="Unassembled WGS sequence"/>
</dbReference>
<evidence type="ECO:0000313" key="30">
    <source>
        <dbReference type="EMBL" id="TLR80756.1"/>
    </source>
</evidence>
<dbReference type="EMBL" id="MBIS01000002">
    <property type="protein sequence ID" value="PDX18692.1"/>
    <property type="molecule type" value="Genomic_DNA"/>
</dbReference>
<dbReference type="Proteomes" id="UP000276972">
    <property type="component" value="Unassembled WGS sequence"/>
</dbReference>
<dbReference type="EMBL" id="RJHK01000001">
    <property type="protein sequence ID" value="RVZ36297.1"/>
    <property type="molecule type" value="Genomic_DNA"/>
</dbReference>
<evidence type="ECO:0000313" key="29">
    <source>
        <dbReference type="EMBL" id="STR27214.1"/>
    </source>
</evidence>
<dbReference type="Gene3D" id="3.30.2320.80">
    <property type="match status" value="1"/>
</dbReference>
<evidence type="ECO:0000313" key="40">
    <source>
        <dbReference type="Proteomes" id="UP000254195"/>
    </source>
</evidence>
<dbReference type="EMBL" id="CP026324">
    <property type="protein sequence ID" value="AUV79533.1"/>
    <property type="molecule type" value="Genomic_DNA"/>
</dbReference>
<evidence type="ECO:0000313" key="49">
    <source>
        <dbReference type="Proteomes" id="UP000289281"/>
    </source>
</evidence>
<evidence type="ECO:0000313" key="48">
    <source>
        <dbReference type="Proteomes" id="UP000289024"/>
    </source>
</evidence>
<dbReference type="Proteomes" id="UP000244700">
    <property type="component" value="Unassembled WGS sequence"/>
</dbReference>
<dbReference type="Proteomes" id="UP000306692">
    <property type="component" value="Unassembled WGS sequence"/>
</dbReference>
<dbReference type="EMBL" id="WADI01000001">
    <property type="protein sequence ID" value="MUU40330.1"/>
    <property type="molecule type" value="Genomic_DNA"/>
</dbReference>
<dbReference type="Proteomes" id="UP000275263">
    <property type="component" value="Unassembled WGS sequence"/>
</dbReference>
<dbReference type="Proteomes" id="UP000288704">
    <property type="component" value="Unassembled WGS sequence"/>
</dbReference>
<evidence type="ECO:0000313" key="13">
    <source>
        <dbReference type="EMBL" id="OOQ30115.1"/>
    </source>
</evidence>
<evidence type="ECO:0000313" key="44">
    <source>
        <dbReference type="Proteomes" id="UP000279456"/>
    </source>
</evidence>
<dbReference type="InterPro" id="IPR020538">
    <property type="entry name" value="Hydgase_Ni_incorp_HypA/HybF_CS"/>
</dbReference>
<dbReference type="OMA" id="RITAVWM"/>
<evidence type="ECO:0000313" key="50">
    <source>
        <dbReference type="Proteomes" id="UP000306692"/>
    </source>
</evidence>
<dbReference type="Proteomes" id="UP000279456">
    <property type="component" value="Unassembled WGS sequence"/>
</dbReference>
<dbReference type="EMBL" id="MBJH01000073">
    <property type="protein sequence ID" value="PDX38135.1"/>
    <property type="molecule type" value="Genomic_DNA"/>
</dbReference>
<evidence type="ECO:0000313" key="8">
    <source>
        <dbReference type="EMBL" id="BBI22996.1"/>
    </source>
</evidence>
<reference evidence="41 44" key="10">
    <citation type="submission" date="2018-04" db="EMBL/GenBank/DDBJ databases">
        <title>Complete genome sequences of Helicobacter pylori.</title>
        <authorList>
            <person name="Palau M."/>
            <person name="Minana-Galbis D."/>
        </authorList>
    </citation>
    <scope>NUCLEOTIDE SEQUENCE [LARGE SCALE GENOMIC DNA]</scope>
    <source>
        <strain evidence="22 44">B126</strain>
        <strain evidence="21 41">B518</strain>
    </source>
</reference>
<dbReference type="eggNOG" id="COG0375">
    <property type="taxonomic scope" value="Bacteria"/>
</dbReference>
<dbReference type="EMBL" id="QEHH01000020">
    <property type="protein sequence ID" value="RKV59389.1"/>
    <property type="molecule type" value="Genomic_DNA"/>
</dbReference>
<evidence type="ECO:0000313" key="15">
    <source>
        <dbReference type="EMBL" id="PDX09646.1"/>
    </source>
</evidence>
<evidence type="ECO:0000313" key="19">
    <source>
        <dbReference type="EMBL" id="PUD82912.1"/>
    </source>
</evidence>
<evidence type="ECO:0000313" key="42">
    <source>
        <dbReference type="Proteomes" id="UP000275263"/>
    </source>
</evidence>
<evidence type="ECO:0000313" key="52">
    <source>
        <dbReference type="Proteomes" id="UP000319468"/>
    </source>
</evidence>
<sequence length="117" mass="13202">MHEYSVVSSLIALCEEHAKKNQAHKIERVVVGIGERSAMDKSLFVSAFETFREESLVCKDAILDIVDEKVELECKDCSHVFKPNALDYGVCEKCHSKNVIITQGNEMRLLSLEMLAE</sequence>
<evidence type="ECO:0000313" key="9">
    <source>
        <dbReference type="EMBL" id="MDZ7550576.1"/>
    </source>
</evidence>
<dbReference type="Proteomes" id="UP000236568">
    <property type="component" value="Chromosome"/>
</dbReference>
<evidence type="ECO:0000256" key="1">
    <source>
        <dbReference type="ARBA" id="ARBA00010748"/>
    </source>
</evidence>
<dbReference type="Proteomes" id="UP000220501">
    <property type="component" value="Unassembled WGS sequence"/>
</dbReference>
<evidence type="ECO:0000313" key="45">
    <source>
        <dbReference type="Proteomes" id="UP000288704"/>
    </source>
</evidence>
<dbReference type="Proteomes" id="UP000220275">
    <property type="component" value="Unassembled WGS sequence"/>
</dbReference>
<organism evidence="28 45">
    <name type="scientific">Helicobacter pylori</name>
    <name type="common">Campylobacter pylori</name>
    <dbReference type="NCBI Taxonomy" id="210"/>
    <lineage>
        <taxon>Bacteria</taxon>
        <taxon>Pseudomonadati</taxon>
        <taxon>Campylobacterota</taxon>
        <taxon>Epsilonproteobacteria</taxon>
        <taxon>Campylobacterales</taxon>
        <taxon>Helicobacteraceae</taxon>
        <taxon>Helicobacter</taxon>
    </lineage>
</organism>
<reference evidence="9" key="18">
    <citation type="submission" date="2023-10" db="EMBL/GenBank/DDBJ databases">
        <title>First insite into the whole-genome sequence variations in clarithromycin resistant Helicobacter pylori clinical isolates in Russia.</title>
        <authorList>
            <person name="Starkova D.A."/>
            <person name="Svarval A.V."/>
            <person name="Polev D.E."/>
            <person name="Saitova A.T."/>
            <person name="Gladyshev N.S."/>
            <person name="Egorova S.A."/>
        </authorList>
    </citation>
    <scope>NUCLEOTIDE SEQUENCE</scope>
    <source>
        <strain evidence="9">HP290</strain>
    </source>
</reference>
<evidence type="ECO:0000256" key="4">
    <source>
        <dbReference type="ARBA" id="ARBA00022833"/>
    </source>
</evidence>
<evidence type="ECO:0000313" key="31">
    <source>
        <dbReference type="Proteomes" id="UP000078049"/>
    </source>
</evidence>
<dbReference type="Proteomes" id="UP000470837">
    <property type="component" value="Unassembled WGS sequence"/>
</dbReference>
<dbReference type="EMBL" id="RPFT01000013">
    <property type="protein sequence ID" value="RPF67647.1"/>
    <property type="molecule type" value="Genomic_DNA"/>
</dbReference>
<feature type="binding site" evidence="5">
    <location>
        <position position="74"/>
    </location>
    <ligand>
        <name>Zn(2+)</name>
        <dbReference type="ChEBI" id="CHEBI:29105"/>
    </ligand>
</feature>
<evidence type="ECO:0000313" key="28">
    <source>
        <dbReference type="EMBL" id="RVZ65132.1"/>
    </source>
</evidence>
<dbReference type="Proteomes" id="UP000288766">
    <property type="component" value="Unassembled WGS sequence"/>
</dbReference>
<evidence type="ECO:0000313" key="54">
    <source>
        <dbReference type="Proteomes" id="UP000470837"/>
    </source>
</evidence>
<evidence type="ECO:0000313" key="16">
    <source>
        <dbReference type="EMBL" id="PDX18692.1"/>
    </source>
</evidence>
<comment type="similarity">
    <text evidence="1 5">Belongs to the HypA/HybF family.</text>
</comment>
<name>A0A024C058_HELPX</name>